<reference evidence="2 3" key="1">
    <citation type="journal article" date="2016" name="Mol. Biol. Evol.">
        <title>Comparative Genomics of Early-Diverging Mushroom-Forming Fungi Provides Insights into the Origins of Lignocellulose Decay Capabilities.</title>
        <authorList>
            <person name="Nagy L.G."/>
            <person name="Riley R."/>
            <person name="Tritt A."/>
            <person name="Adam C."/>
            <person name="Daum C."/>
            <person name="Floudas D."/>
            <person name="Sun H."/>
            <person name="Yadav J.S."/>
            <person name="Pangilinan J."/>
            <person name="Larsson K.H."/>
            <person name="Matsuura K."/>
            <person name="Barry K."/>
            <person name="Labutti K."/>
            <person name="Kuo R."/>
            <person name="Ohm R.A."/>
            <person name="Bhattacharya S.S."/>
            <person name="Shirouzu T."/>
            <person name="Yoshinaga Y."/>
            <person name="Martin F.M."/>
            <person name="Grigoriev I.V."/>
            <person name="Hibbett D.S."/>
        </authorList>
    </citation>
    <scope>NUCLEOTIDE SEQUENCE [LARGE SCALE GENOMIC DNA]</scope>
    <source>
        <strain evidence="2 3">HHB10207 ss-3</strain>
    </source>
</reference>
<organism evidence="2 3">
    <name type="scientific">Sistotremastrum suecicum HHB10207 ss-3</name>
    <dbReference type="NCBI Taxonomy" id="1314776"/>
    <lineage>
        <taxon>Eukaryota</taxon>
        <taxon>Fungi</taxon>
        <taxon>Dikarya</taxon>
        <taxon>Basidiomycota</taxon>
        <taxon>Agaricomycotina</taxon>
        <taxon>Agaricomycetes</taxon>
        <taxon>Sistotremastrales</taxon>
        <taxon>Sistotremastraceae</taxon>
        <taxon>Sistotremastrum</taxon>
    </lineage>
</organism>
<dbReference type="Proteomes" id="UP000076798">
    <property type="component" value="Unassembled WGS sequence"/>
</dbReference>
<name>A0A165XN34_9AGAM</name>
<evidence type="ECO:0000313" key="2">
    <source>
        <dbReference type="EMBL" id="KZT32364.1"/>
    </source>
</evidence>
<protein>
    <submittedName>
        <fullName evidence="2">Uncharacterized protein</fullName>
    </submittedName>
</protein>
<evidence type="ECO:0000313" key="3">
    <source>
        <dbReference type="Proteomes" id="UP000076798"/>
    </source>
</evidence>
<dbReference type="AlphaFoldDB" id="A0A165XN34"/>
<feature type="region of interest" description="Disordered" evidence="1">
    <location>
        <begin position="78"/>
        <end position="102"/>
    </location>
</feature>
<proteinExistence type="predicted"/>
<gene>
    <name evidence="2" type="ORF">SISSUDRAFT_1123447</name>
</gene>
<evidence type="ECO:0000256" key="1">
    <source>
        <dbReference type="SAM" id="MobiDB-lite"/>
    </source>
</evidence>
<dbReference type="EMBL" id="KV428343">
    <property type="protein sequence ID" value="KZT32364.1"/>
    <property type="molecule type" value="Genomic_DNA"/>
</dbReference>
<feature type="compositionally biased region" description="Basic and acidic residues" evidence="1">
    <location>
        <begin position="87"/>
        <end position="100"/>
    </location>
</feature>
<accession>A0A165XN34</accession>
<sequence length="177" mass="19894">MNPFAPTSLSFEENCVCRSGGENHPACTAHGHLSDVNRQDRVSFAEFRAENYPQTTFTQSPTPRVISLAQSEPPSVLGMDATPVQGEPRRQAQRRAEERSRHKKVRAFQEMKALVREICAHDADLLTDNILRAERNSNADAVNLAAEIIRHWSKELRELKNYEAALRAAAGSHYSLR</sequence>
<keyword evidence="3" id="KW-1185">Reference proteome</keyword>